<proteinExistence type="predicted"/>
<organism evidence="2 3">
    <name type="scientific">Vitis vinifera</name>
    <name type="common">Grape</name>
    <dbReference type="NCBI Taxonomy" id="29760"/>
    <lineage>
        <taxon>Eukaryota</taxon>
        <taxon>Viridiplantae</taxon>
        <taxon>Streptophyta</taxon>
        <taxon>Embryophyta</taxon>
        <taxon>Tracheophyta</taxon>
        <taxon>Spermatophyta</taxon>
        <taxon>Magnoliopsida</taxon>
        <taxon>eudicotyledons</taxon>
        <taxon>Gunneridae</taxon>
        <taxon>Pentapetalae</taxon>
        <taxon>rosids</taxon>
        <taxon>Vitales</taxon>
        <taxon>Vitaceae</taxon>
        <taxon>Viteae</taxon>
        <taxon>Vitis</taxon>
    </lineage>
</organism>
<evidence type="ECO:0008006" key="4">
    <source>
        <dbReference type="Google" id="ProtNLM"/>
    </source>
</evidence>
<evidence type="ECO:0000313" key="3">
    <source>
        <dbReference type="Proteomes" id="UP000288805"/>
    </source>
</evidence>
<protein>
    <recommendedName>
        <fullName evidence="4">DUF4283 domain-containing protein</fullName>
    </recommendedName>
</protein>
<reference evidence="2 3" key="1">
    <citation type="journal article" date="2018" name="PLoS Genet.">
        <title>Population sequencing reveals clonal diversity and ancestral inbreeding in the grapevine cultivar Chardonnay.</title>
        <authorList>
            <person name="Roach M.J."/>
            <person name="Johnson D.L."/>
            <person name="Bohlmann J."/>
            <person name="van Vuuren H.J."/>
            <person name="Jones S.J."/>
            <person name="Pretorius I.S."/>
            <person name="Schmidt S.A."/>
            <person name="Borneman A.R."/>
        </authorList>
    </citation>
    <scope>NUCLEOTIDE SEQUENCE [LARGE SCALE GENOMIC DNA]</scope>
    <source>
        <strain evidence="3">cv. Chardonnay</strain>
        <tissue evidence="2">Leaf</tissue>
    </source>
</reference>
<sequence length="427" mass="48474">MGEGVERKRFCIFLPRGRRDKEDGRLWWRWYVKWKSWPGRRTELQEVTREEIAGTYRSWSIASSRAGNPTKRRKTIWKGDSEENRGGMWGFLDMDERTRSKREIQWARILVKTKGDFRPSLLEMEVEDEAYTVALWWEIRPVVRRLFSATENRRKKEVRGDSHSRAEKRMGKELVGEGNEDLQLPDDGRAVQENGPGPAPGIQTHARCPGTGYVRMAEWMGSAACPSWAAEMACHQLNEGGPEREGPTAPLEKAGLLGCFSPRKGTFSEDPLMSLVLEESRREQRDVGLSMTDRVLEEEAKRYASFSHPKGKRAVGTPLLLFSNSDRAPEGESFDHPGGIEEEPRGDMSTWLTVYEGNVENVDGSWKLGEVNKNSDVARGKEGNNGGFGSHHTENEKEDLWEEGSLAKFSQFLGFSTEGLEKEILSF</sequence>
<feature type="region of interest" description="Disordered" evidence="1">
    <location>
        <begin position="324"/>
        <end position="345"/>
    </location>
</feature>
<feature type="region of interest" description="Disordered" evidence="1">
    <location>
        <begin position="152"/>
        <end position="180"/>
    </location>
</feature>
<evidence type="ECO:0000256" key="1">
    <source>
        <dbReference type="SAM" id="MobiDB-lite"/>
    </source>
</evidence>
<dbReference type="EMBL" id="QGNW01000045">
    <property type="protein sequence ID" value="RVX07637.1"/>
    <property type="molecule type" value="Genomic_DNA"/>
</dbReference>
<gene>
    <name evidence="2" type="ORF">CK203_025188</name>
</gene>
<name>A0A438JFB0_VITVI</name>
<dbReference type="AlphaFoldDB" id="A0A438JFB0"/>
<evidence type="ECO:0000313" key="2">
    <source>
        <dbReference type="EMBL" id="RVX07637.1"/>
    </source>
</evidence>
<comment type="caution">
    <text evidence="2">The sequence shown here is derived from an EMBL/GenBank/DDBJ whole genome shotgun (WGS) entry which is preliminary data.</text>
</comment>
<dbReference type="Proteomes" id="UP000288805">
    <property type="component" value="Unassembled WGS sequence"/>
</dbReference>
<accession>A0A438JFB0</accession>
<feature type="region of interest" description="Disordered" evidence="1">
    <location>
        <begin position="376"/>
        <end position="399"/>
    </location>
</feature>
<feature type="compositionally biased region" description="Basic and acidic residues" evidence="1">
    <location>
        <begin position="152"/>
        <end position="175"/>
    </location>
</feature>
<feature type="compositionally biased region" description="Basic and acidic residues" evidence="1">
    <location>
        <begin position="327"/>
        <end position="345"/>
    </location>
</feature>